<sequence length="154" mass="17512">MKEAVNTATIAKENSEAAVNELRLQVSNLETIWTGMQGLYHSAFLTEDEMASWEAKLTAAKKEYGHAVLDDDKETENLEWFLGKHQAELNRVRRTWEDYASNPNSKEMEKKRQTLTKLAVLLDSGLTGLGKLFDTCPEIVDKAKDMMAKRMDNE</sequence>
<evidence type="ECO:0000313" key="2">
    <source>
        <dbReference type="Proteomes" id="UP000277212"/>
    </source>
</evidence>
<dbReference type="Proteomes" id="UP000277212">
    <property type="component" value="Unassembled WGS sequence"/>
</dbReference>
<accession>A0A3M2QTK7</accession>
<comment type="caution">
    <text evidence="1">The sequence shown here is derived from an EMBL/GenBank/DDBJ whole genome shotgun (WGS) entry which is preliminary data.</text>
</comment>
<proteinExistence type="predicted"/>
<keyword evidence="2" id="KW-1185">Reference proteome</keyword>
<name>A0A3M2QTK7_9HYPO</name>
<reference evidence="1 2" key="1">
    <citation type="submission" date="2017-06" db="EMBL/GenBank/DDBJ databases">
        <title>Comparative genomic analysis of Ambrosia Fusariam Clade fungi.</title>
        <authorList>
            <person name="Stajich J.E."/>
            <person name="Carrillo J."/>
            <person name="Kijimoto T."/>
            <person name="Eskalen A."/>
            <person name="O'Donnell K."/>
            <person name="Kasson M."/>
        </authorList>
    </citation>
    <scope>NUCLEOTIDE SEQUENCE [LARGE SCALE GENOMIC DNA]</scope>
    <source>
        <strain evidence="1">UCR3666</strain>
    </source>
</reference>
<protein>
    <submittedName>
        <fullName evidence="1">Uncharacterized protein</fullName>
    </submittedName>
</protein>
<dbReference type="EMBL" id="NKUJ01000919">
    <property type="protein sequence ID" value="RMI96287.1"/>
    <property type="molecule type" value="Genomic_DNA"/>
</dbReference>
<organism evidence="1 2">
    <name type="scientific">Fusarium kuroshium</name>
    <dbReference type="NCBI Taxonomy" id="2010991"/>
    <lineage>
        <taxon>Eukaryota</taxon>
        <taxon>Fungi</taxon>
        <taxon>Dikarya</taxon>
        <taxon>Ascomycota</taxon>
        <taxon>Pezizomycotina</taxon>
        <taxon>Sordariomycetes</taxon>
        <taxon>Hypocreomycetidae</taxon>
        <taxon>Hypocreales</taxon>
        <taxon>Nectriaceae</taxon>
        <taxon>Fusarium</taxon>
        <taxon>Fusarium solani species complex</taxon>
    </lineage>
</organism>
<evidence type="ECO:0000313" key="1">
    <source>
        <dbReference type="EMBL" id="RMI96287.1"/>
    </source>
</evidence>
<dbReference type="AlphaFoldDB" id="A0A3M2QTK7"/>
<gene>
    <name evidence="1" type="ORF">CDV36_016349</name>
</gene>